<gene>
    <name evidence="1" type="ORF">TorRG33x02_299470</name>
</gene>
<feature type="non-terminal residue" evidence="1">
    <location>
        <position position="100"/>
    </location>
</feature>
<accession>A0A2P5C386</accession>
<sequence length="100" mass="10613">MGNLSPLTGSAGEISEYNAVKAILGRCGFSSNDLVVDDVVRVCDPNSICPIPKATTDLVGDAGAEFTYARDRANRPLPISLEGAGQSPRGMDLFYWADFS</sequence>
<comment type="caution">
    <text evidence="1">The sequence shown here is derived from an EMBL/GenBank/DDBJ whole genome shotgun (WGS) entry which is preliminary data.</text>
</comment>
<proteinExistence type="predicted"/>
<organism evidence="1 2">
    <name type="scientific">Trema orientale</name>
    <name type="common">Charcoal tree</name>
    <name type="synonym">Celtis orientalis</name>
    <dbReference type="NCBI Taxonomy" id="63057"/>
    <lineage>
        <taxon>Eukaryota</taxon>
        <taxon>Viridiplantae</taxon>
        <taxon>Streptophyta</taxon>
        <taxon>Embryophyta</taxon>
        <taxon>Tracheophyta</taxon>
        <taxon>Spermatophyta</taxon>
        <taxon>Magnoliopsida</taxon>
        <taxon>eudicotyledons</taxon>
        <taxon>Gunneridae</taxon>
        <taxon>Pentapetalae</taxon>
        <taxon>rosids</taxon>
        <taxon>fabids</taxon>
        <taxon>Rosales</taxon>
        <taxon>Cannabaceae</taxon>
        <taxon>Trema</taxon>
    </lineage>
</organism>
<evidence type="ECO:0000313" key="2">
    <source>
        <dbReference type="Proteomes" id="UP000237000"/>
    </source>
</evidence>
<reference evidence="2" key="1">
    <citation type="submission" date="2016-06" db="EMBL/GenBank/DDBJ databases">
        <title>Parallel loss of symbiosis genes in relatives of nitrogen-fixing non-legume Parasponia.</title>
        <authorList>
            <person name="Van Velzen R."/>
            <person name="Holmer R."/>
            <person name="Bu F."/>
            <person name="Rutten L."/>
            <person name="Van Zeijl A."/>
            <person name="Liu W."/>
            <person name="Santuari L."/>
            <person name="Cao Q."/>
            <person name="Sharma T."/>
            <person name="Shen D."/>
            <person name="Roswanjaya Y."/>
            <person name="Wardhani T."/>
            <person name="Kalhor M.S."/>
            <person name="Jansen J."/>
            <person name="Van den Hoogen J."/>
            <person name="Gungor B."/>
            <person name="Hartog M."/>
            <person name="Hontelez J."/>
            <person name="Verver J."/>
            <person name="Yang W.-C."/>
            <person name="Schijlen E."/>
            <person name="Repin R."/>
            <person name="Schilthuizen M."/>
            <person name="Schranz E."/>
            <person name="Heidstra R."/>
            <person name="Miyata K."/>
            <person name="Fedorova E."/>
            <person name="Kohlen W."/>
            <person name="Bisseling T."/>
            <person name="Smit S."/>
            <person name="Geurts R."/>
        </authorList>
    </citation>
    <scope>NUCLEOTIDE SEQUENCE [LARGE SCALE GENOMIC DNA]</scope>
    <source>
        <strain evidence="2">cv. RG33-2</strain>
    </source>
</reference>
<dbReference type="AlphaFoldDB" id="A0A2P5C386"/>
<dbReference type="InParanoid" id="A0A2P5C386"/>
<protein>
    <submittedName>
        <fullName evidence="1">Uncharacterized protein</fullName>
    </submittedName>
</protein>
<name>A0A2P5C386_TREOI</name>
<keyword evidence="2" id="KW-1185">Reference proteome</keyword>
<dbReference type="Proteomes" id="UP000237000">
    <property type="component" value="Unassembled WGS sequence"/>
</dbReference>
<dbReference type="EMBL" id="JXTC01000421">
    <property type="protein sequence ID" value="PON55434.1"/>
    <property type="molecule type" value="Genomic_DNA"/>
</dbReference>
<evidence type="ECO:0000313" key="1">
    <source>
        <dbReference type="EMBL" id="PON55434.1"/>
    </source>
</evidence>